<dbReference type="OrthoDB" id="638836at2"/>
<dbReference type="Proteomes" id="UP000184028">
    <property type="component" value="Unassembled WGS sequence"/>
</dbReference>
<keyword evidence="1" id="KW-0732">Signal</keyword>
<evidence type="ECO:0008006" key="4">
    <source>
        <dbReference type="Google" id="ProtNLM"/>
    </source>
</evidence>
<evidence type="ECO:0000313" key="2">
    <source>
        <dbReference type="EMBL" id="SHL36597.1"/>
    </source>
</evidence>
<name>A0A1M7A1J9_9FLAO</name>
<proteinExistence type="predicted"/>
<dbReference type="EMBL" id="FRBT01000001">
    <property type="protein sequence ID" value="SHL36597.1"/>
    <property type="molecule type" value="Genomic_DNA"/>
</dbReference>
<feature type="chain" id="PRO_5009923510" description="Phosphate-selective porin O and P" evidence="1">
    <location>
        <begin position="19"/>
        <end position="437"/>
    </location>
</feature>
<gene>
    <name evidence="2" type="ORF">SAMN05444484_1011238</name>
</gene>
<reference evidence="3" key="1">
    <citation type="submission" date="2016-11" db="EMBL/GenBank/DDBJ databases">
        <authorList>
            <person name="Varghese N."/>
            <person name="Submissions S."/>
        </authorList>
    </citation>
    <scope>NUCLEOTIDE SEQUENCE [LARGE SCALE GENOMIC DNA]</scope>
    <source>
        <strain evidence="3">DSM 24724</strain>
    </source>
</reference>
<keyword evidence="3" id="KW-1185">Reference proteome</keyword>
<dbReference type="SUPFAM" id="SSF56935">
    <property type="entry name" value="Porins"/>
    <property type="match status" value="1"/>
</dbReference>
<evidence type="ECO:0000313" key="3">
    <source>
        <dbReference type="Proteomes" id="UP000184028"/>
    </source>
</evidence>
<protein>
    <recommendedName>
        <fullName evidence="4">Phosphate-selective porin O and P</fullName>
    </recommendedName>
</protein>
<dbReference type="STRING" id="946677.SAMN05444484_1011238"/>
<sequence>MKNIILLLLCLWITLAQAQKKPIQYFRYNDQRGLNVFETTKKDSSSFEGFTVKMGGNLTLDFQGLNHQNTANPVVVDGINSNELIDITNGFNLAMANLNLDTQLDDGIRMNLTIYLSSRHHEETWVKGGYIQFDKLSFLKSSFIDQAMKYVTLKVGAYDVDYGDQHFRRTDGGNAIYNPFIENYIMDEFATEIGGEVYFHDPSGMMVMLGLTNGALNPTVVVSTKIDAATGELNKPTPALHGKIGYDKQFDKDLRLRITGSFYHVKRALNNTLFAGDRTGSHYFYVMENTQATAVDNFRSGRYNPEFSQQVTAFMINPFVKFKGFELFGTYEVAKGRKITQADTHQVVQSAIDLIYRFPAGKENFWIAGRYNTLTDSPLNQNDQTINRVAGSAGWFLTKNILMKAEYVNQKYKNFQPIDIRHGGQFDGFMLEAAVVF</sequence>
<organism evidence="2 3">
    <name type="scientific">Flavobacterium chilense</name>
    <dbReference type="NCBI Taxonomy" id="946677"/>
    <lineage>
        <taxon>Bacteria</taxon>
        <taxon>Pseudomonadati</taxon>
        <taxon>Bacteroidota</taxon>
        <taxon>Flavobacteriia</taxon>
        <taxon>Flavobacteriales</taxon>
        <taxon>Flavobacteriaceae</taxon>
        <taxon>Flavobacterium</taxon>
    </lineage>
</organism>
<dbReference type="RefSeq" id="WP_068840983.1">
    <property type="nucleotide sequence ID" value="NZ_FRBT01000001.1"/>
</dbReference>
<evidence type="ECO:0000256" key="1">
    <source>
        <dbReference type="SAM" id="SignalP"/>
    </source>
</evidence>
<feature type="signal peptide" evidence="1">
    <location>
        <begin position="1"/>
        <end position="18"/>
    </location>
</feature>
<accession>A0A1M7A1J9</accession>
<dbReference type="AlphaFoldDB" id="A0A1M7A1J9"/>